<evidence type="ECO:0000256" key="6">
    <source>
        <dbReference type="ARBA" id="ARBA00022679"/>
    </source>
</evidence>
<protein>
    <recommendedName>
        <fullName evidence="10">NAD(P)(+)--arginine ADP-ribosyltransferase</fullName>
        <ecNumber evidence="10">2.4.2.31</ecNumber>
    </recommendedName>
    <alternativeName>
        <fullName evidence="10">Mono(ADP-ribosyl)transferase</fullName>
    </alternativeName>
</protein>
<evidence type="ECO:0000256" key="2">
    <source>
        <dbReference type="ARBA" id="ARBA00009558"/>
    </source>
</evidence>
<evidence type="ECO:0000256" key="11">
    <source>
        <dbReference type="SAM" id="Phobius"/>
    </source>
</evidence>
<dbReference type="PANTHER" id="PTHR10339">
    <property type="entry name" value="ADP-RIBOSYLTRANSFERASE"/>
    <property type="match status" value="1"/>
</dbReference>
<dbReference type="GO" id="GO:0016779">
    <property type="term" value="F:nucleotidyltransferase activity"/>
    <property type="evidence" value="ECO:0007669"/>
    <property type="project" value="UniProtKB-KW"/>
</dbReference>
<dbReference type="EMBL" id="CAJNOR010007524">
    <property type="protein sequence ID" value="CAF1618782.1"/>
    <property type="molecule type" value="Genomic_DNA"/>
</dbReference>
<comment type="catalytic activity">
    <reaction evidence="9 10">
        <text>L-arginyl-[protein] + NAD(+) = N(omega)-(ADP-D-ribosyl)-L-arginyl-[protein] + nicotinamide + H(+)</text>
        <dbReference type="Rhea" id="RHEA:19149"/>
        <dbReference type="Rhea" id="RHEA-COMP:10532"/>
        <dbReference type="Rhea" id="RHEA-COMP:15087"/>
        <dbReference type="ChEBI" id="CHEBI:15378"/>
        <dbReference type="ChEBI" id="CHEBI:17154"/>
        <dbReference type="ChEBI" id="CHEBI:29965"/>
        <dbReference type="ChEBI" id="CHEBI:57540"/>
        <dbReference type="ChEBI" id="CHEBI:142554"/>
        <dbReference type="EC" id="2.4.2.31"/>
    </reaction>
</comment>
<dbReference type="SUPFAM" id="SSF49899">
    <property type="entry name" value="Concanavalin A-like lectins/glucanases"/>
    <property type="match status" value="2"/>
</dbReference>
<dbReference type="InterPro" id="IPR050999">
    <property type="entry name" value="ADP-ribosyltransferase_ARG"/>
</dbReference>
<dbReference type="EMBL" id="CAJNOJ010000211">
    <property type="protein sequence ID" value="CAF1294867.1"/>
    <property type="molecule type" value="Genomic_DNA"/>
</dbReference>
<evidence type="ECO:0000313" key="14">
    <source>
        <dbReference type="Proteomes" id="UP000663828"/>
    </source>
</evidence>
<keyword evidence="11" id="KW-0472">Membrane</keyword>
<evidence type="ECO:0000256" key="3">
    <source>
        <dbReference type="ARBA" id="ARBA00022525"/>
    </source>
</evidence>
<keyword evidence="14" id="KW-1185">Reference proteome</keyword>
<dbReference type="PANTHER" id="PTHR10339:SF25">
    <property type="entry name" value="SECRETED EXOENZYME S"/>
    <property type="match status" value="1"/>
</dbReference>
<keyword evidence="10" id="KW-0520">NAD</keyword>
<keyword evidence="6 10" id="KW-0808">Transferase</keyword>
<dbReference type="OrthoDB" id="10007250at2759"/>
<comment type="caution">
    <text evidence="12">The sequence shown here is derived from an EMBL/GenBank/DDBJ whole genome shotgun (WGS) entry which is preliminary data.</text>
</comment>
<dbReference type="Proteomes" id="UP000663828">
    <property type="component" value="Unassembled WGS sequence"/>
</dbReference>
<keyword evidence="11" id="KW-1133">Transmembrane helix</keyword>
<dbReference type="GO" id="GO:0106274">
    <property type="term" value="F:NAD+-protein-arginine ADP-ribosyltransferase activity"/>
    <property type="evidence" value="ECO:0007669"/>
    <property type="project" value="UniProtKB-EC"/>
</dbReference>
<evidence type="ECO:0000256" key="10">
    <source>
        <dbReference type="RuleBase" id="RU361228"/>
    </source>
</evidence>
<dbReference type="SUPFAM" id="SSF56399">
    <property type="entry name" value="ADP-ribosylation"/>
    <property type="match status" value="1"/>
</dbReference>
<dbReference type="Pfam" id="PF01129">
    <property type="entry name" value="ART"/>
    <property type="match status" value="1"/>
</dbReference>
<keyword evidence="5 10" id="KW-0328">Glycosyltransferase</keyword>
<evidence type="ECO:0000256" key="4">
    <source>
        <dbReference type="ARBA" id="ARBA00022656"/>
    </source>
</evidence>
<comment type="similarity">
    <text evidence="2 10">Belongs to the Arg-specific ADP-ribosyltransferase family.</text>
</comment>
<evidence type="ECO:0000256" key="5">
    <source>
        <dbReference type="ARBA" id="ARBA00022676"/>
    </source>
</evidence>
<dbReference type="Gene3D" id="2.60.120.200">
    <property type="match status" value="2"/>
</dbReference>
<keyword evidence="7" id="KW-0548">Nucleotidyltransferase</keyword>
<evidence type="ECO:0000256" key="9">
    <source>
        <dbReference type="ARBA" id="ARBA00047597"/>
    </source>
</evidence>
<dbReference type="Gene3D" id="3.90.176.10">
    <property type="entry name" value="Toxin ADP-ribosyltransferase, Chain A, domain 1"/>
    <property type="match status" value="1"/>
</dbReference>
<keyword evidence="10" id="KW-0521">NADP</keyword>
<accession>A0A815DBP7</accession>
<dbReference type="AlphaFoldDB" id="A0A815DBP7"/>
<name>A0A815DBP7_ADIRI</name>
<dbReference type="GO" id="GO:0005576">
    <property type="term" value="C:extracellular region"/>
    <property type="evidence" value="ECO:0007669"/>
    <property type="project" value="UniProtKB-SubCell"/>
</dbReference>
<evidence type="ECO:0000313" key="15">
    <source>
        <dbReference type="Proteomes" id="UP000663852"/>
    </source>
</evidence>
<dbReference type="InterPro" id="IPR000768">
    <property type="entry name" value="ART"/>
</dbReference>
<evidence type="ECO:0000313" key="12">
    <source>
        <dbReference type="EMBL" id="CAF1294867.1"/>
    </source>
</evidence>
<gene>
    <name evidence="12" type="ORF">EDS130_LOCUS30285</name>
    <name evidence="13" type="ORF">XAT740_LOCUS49938</name>
</gene>
<sequence>MGTSLFEFINHRYLSGVSDEPKQLLQPITGYVYEPLLPLEKACEPLLDIIDRLEAHIWIAKQNSKNPADGLTEDESASIRLYTMEWDTAPDKPCSSLYSQLNRTLKQVDRTKLRPWFRYLKLFLTALAKLPCAPHQTVWRGVRKDQSADYPPGTEVTWWAFSSCTTSLNVLESDLYLGNTGTRTLFSIETINGRTIRSHSHFTTEDEILLLPGTYLEVKSRLNPAPDLHIVHLQQKVPPHILLEPPFPGAQLLPIQDNDRALRKTSHLSDSFESPDRRWFQKKRVLFGIGIALALVILAIVLGAVLGSRNKNQSQTTSAPTMTTTVASTIYFNGTIPQPVSVADAFYSFDGNVNDLYSQRNGEVIGGPVTYVQGYVAYGQAVVLTQSTATQINIKPGFDLNTSSSFTIEGFFMLKSTIMTATLVQLAPTVQLNLLDGTLAASLGSLNNLMSNVTLSTDQWHHLSLVLNVMTQSASISIDGTIVASKSAVQFDASNNKTNSTIIVGIGYQGYIDQLSIVLNAKSTQEIVWDATVSGYYPLHLNWLLDYGPNGNNATASNVTPKVPGWRGDALNFSNPSAFYQATGFTALGTAQQSFSISFWLRTGSQPGVFLTVANAYTCLLVIGLQNDRNKLVVYLPNATSTGEGINIVGPEMPPTWTNVAFTWSSKSRANIYTSTFLQGTSADATHLNNARGGNNSSPMTLTLGNYSGPANCAGIQGVNVSQAFMGTLDEIFVFSRELHDGDLQALVLTLPV</sequence>
<organism evidence="12 15">
    <name type="scientific">Adineta ricciae</name>
    <name type="common">Rotifer</name>
    <dbReference type="NCBI Taxonomy" id="249248"/>
    <lineage>
        <taxon>Eukaryota</taxon>
        <taxon>Metazoa</taxon>
        <taxon>Spiralia</taxon>
        <taxon>Gnathifera</taxon>
        <taxon>Rotifera</taxon>
        <taxon>Eurotatoria</taxon>
        <taxon>Bdelloidea</taxon>
        <taxon>Adinetida</taxon>
        <taxon>Adinetidae</taxon>
        <taxon>Adineta</taxon>
    </lineage>
</organism>
<dbReference type="Proteomes" id="UP000663852">
    <property type="component" value="Unassembled WGS sequence"/>
</dbReference>
<proteinExistence type="inferred from homology"/>
<dbReference type="InterPro" id="IPR013320">
    <property type="entry name" value="ConA-like_dom_sf"/>
</dbReference>
<feature type="transmembrane region" description="Helical" evidence="11">
    <location>
        <begin position="285"/>
        <end position="306"/>
    </location>
</feature>
<dbReference type="EC" id="2.4.2.31" evidence="10"/>
<dbReference type="GO" id="GO:0090729">
    <property type="term" value="F:toxin activity"/>
    <property type="evidence" value="ECO:0007669"/>
    <property type="project" value="UniProtKB-KW"/>
</dbReference>
<reference evidence="12" key="1">
    <citation type="submission" date="2021-02" db="EMBL/GenBank/DDBJ databases">
        <authorList>
            <person name="Nowell W R."/>
        </authorList>
    </citation>
    <scope>NUCLEOTIDE SEQUENCE</scope>
</reference>
<comment type="subcellular location">
    <subcellularLocation>
        <location evidence="1">Secreted</location>
    </subcellularLocation>
</comment>
<evidence type="ECO:0000313" key="13">
    <source>
        <dbReference type="EMBL" id="CAF1618782.1"/>
    </source>
</evidence>
<evidence type="ECO:0000256" key="1">
    <source>
        <dbReference type="ARBA" id="ARBA00004613"/>
    </source>
</evidence>
<keyword evidence="4" id="KW-0800">Toxin</keyword>
<keyword evidence="8" id="KW-0843">Virulence</keyword>
<dbReference type="Pfam" id="PF13385">
    <property type="entry name" value="Laminin_G_3"/>
    <property type="match status" value="2"/>
</dbReference>
<keyword evidence="11" id="KW-0812">Transmembrane</keyword>
<keyword evidence="3" id="KW-0964">Secreted</keyword>
<dbReference type="PROSITE" id="PS51996">
    <property type="entry name" value="TR_MART"/>
    <property type="match status" value="1"/>
</dbReference>
<evidence type="ECO:0000256" key="7">
    <source>
        <dbReference type="ARBA" id="ARBA00022695"/>
    </source>
</evidence>
<dbReference type="GO" id="GO:0003950">
    <property type="term" value="F:NAD+ poly-ADP-ribosyltransferase activity"/>
    <property type="evidence" value="ECO:0007669"/>
    <property type="project" value="TreeGrafter"/>
</dbReference>
<evidence type="ECO:0000256" key="8">
    <source>
        <dbReference type="ARBA" id="ARBA00023026"/>
    </source>
</evidence>